<feature type="coiled-coil region" evidence="11">
    <location>
        <begin position="450"/>
        <end position="477"/>
    </location>
</feature>
<dbReference type="GO" id="GO:0004888">
    <property type="term" value="F:transmembrane signaling receptor activity"/>
    <property type="evidence" value="ECO:0007669"/>
    <property type="project" value="InterPro"/>
</dbReference>
<evidence type="ECO:0000256" key="9">
    <source>
        <dbReference type="ARBA" id="ARBA00029447"/>
    </source>
</evidence>
<keyword evidence="4" id="KW-0145">Chemotaxis</keyword>
<evidence type="ECO:0000256" key="6">
    <source>
        <dbReference type="ARBA" id="ARBA00022989"/>
    </source>
</evidence>
<evidence type="ECO:0000259" key="13">
    <source>
        <dbReference type="PROSITE" id="PS50111"/>
    </source>
</evidence>
<organism evidence="16 17">
    <name type="scientific">Pseudomonas laurentiana</name>
    <dbReference type="NCBI Taxonomy" id="2364649"/>
    <lineage>
        <taxon>Bacteria</taxon>
        <taxon>Pseudomonadati</taxon>
        <taxon>Pseudomonadota</taxon>
        <taxon>Gammaproteobacteria</taxon>
        <taxon>Pseudomonadales</taxon>
        <taxon>Pseudomonadaceae</taxon>
        <taxon>Pseudomonas</taxon>
    </lineage>
</organism>
<evidence type="ECO:0000256" key="4">
    <source>
        <dbReference type="ARBA" id="ARBA00022500"/>
    </source>
</evidence>
<keyword evidence="11" id="KW-0175">Coiled coil</keyword>
<dbReference type="Pfam" id="PF16591">
    <property type="entry name" value="HBM"/>
    <property type="match status" value="1"/>
</dbReference>
<accession>A0A6I5RTU7</accession>
<keyword evidence="7 12" id="KW-0472">Membrane</keyword>
<keyword evidence="6 12" id="KW-1133">Transmembrane helix</keyword>
<evidence type="ECO:0000256" key="10">
    <source>
        <dbReference type="PROSITE-ProRule" id="PRU00284"/>
    </source>
</evidence>
<dbReference type="AlphaFoldDB" id="A0A6I5RTU7"/>
<feature type="domain" description="Methyl-accepting transducer" evidence="13">
    <location>
        <begin position="379"/>
        <end position="615"/>
    </location>
</feature>
<comment type="similarity">
    <text evidence="9">Belongs to the methyl-accepting chemotaxis (MCP) protein family.</text>
</comment>
<dbReference type="Proteomes" id="UP000471751">
    <property type="component" value="Unassembled WGS sequence"/>
</dbReference>
<dbReference type="GO" id="GO:0005886">
    <property type="term" value="C:plasma membrane"/>
    <property type="evidence" value="ECO:0007669"/>
    <property type="project" value="UniProtKB-SubCell"/>
</dbReference>
<dbReference type="PANTHER" id="PTHR32089:SF120">
    <property type="entry name" value="METHYL-ACCEPTING CHEMOTAXIS PROTEIN TLPQ"/>
    <property type="match status" value="1"/>
</dbReference>
<dbReference type="SMART" id="SM00283">
    <property type="entry name" value="MA"/>
    <property type="match status" value="1"/>
</dbReference>
<dbReference type="SMART" id="SM00304">
    <property type="entry name" value="HAMP"/>
    <property type="match status" value="2"/>
</dbReference>
<sequence>MFGPLSRLLSNLSVKLKLAVGFALVLSLTLAITLCGWTALSDAIESSKRLSSIALLNELNKDLRAERITFRVLADDESKGQALKALSDMQRLLALMLEQFDEPEELKMVNDEQQLVHTYQRNFDTLQKAATDRTSNFQALAAQEHQVLATIDAMEKQVMLRQDSEHNQTARSRALALLENLSRQIDSISQQSQVPAYMSNPLSAFASVGNQALATAESVLGQLGPALAQLGLTDTSALQASRTAVSRYGQVLDQYRNAAIAVENVQGDLDTLGKQMREVGQRLTDHEVSVQNEEAHAAQATLSSVSGLALVVGVLAAWLITLQITTPLRHTLELAERIAQGDLSSNSEVTRQDEMGQLQRSMHRMTLSLRELIGGIGHSASQLSDAVQTLSAVAAQTHGGVSSQKEETDQVATAMNQMAATVQEVARNAEQASAAAGNADHQAQLGDQVVAEAVAQIEQLADQVNRSIQAMGQLAQESERIGSILDVIKSVSEQTNLLALNAAIEAARAGEAGRGFAVVADEVRGLAQRTQQSTEEIEELIANLHNGTAQVVELLDSSRNLTQDSVALSRKAGAALTQIAHSISNIQGMNQQIATASEEQSAVAEEINRNVINVRDVAEETASASTLITQSSTELQKLGNQLTTMVGRFGV</sequence>
<evidence type="ECO:0000256" key="3">
    <source>
        <dbReference type="ARBA" id="ARBA00022481"/>
    </source>
</evidence>
<dbReference type="FunFam" id="1.10.287.950:FF:000001">
    <property type="entry name" value="Methyl-accepting chemotaxis sensory transducer"/>
    <property type="match status" value="1"/>
</dbReference>
<dbReference type="PROSITE" id="PS50885">
    <property type="entry name" value="HAMP"/>
    <property type="match status" value="1"/>
</dbReference>
<dbReference type="Pfam" id="PF00015">
    <property type="entry name" value="MCPsignal"/>
    <property type="match status" value="1"/>
</dbReference>
<evidence type="ECO:0000256" key="7">
    <source>
        <dbReference type="ARBA" id="ARBA00023136"/>
    </source>
</evidence>
<evidence type="ECO:0000256" key="1">
    <source>
        <dbReference type="ARBA" id="ARBA00004651"/>
    </source>
</evidence>
<dbReference type="GO" id="GO:0006935">
    <property type="term" value="P:chemotaxis"/>
    <property type="evidence" value="ECO:0007669"/>
    <property type="project" value="UniProtKB-KW"/>
</dbReference>
<evidence type="ECO:0000256" key="8">
    <source>
        <dbReference type="ARBA" id="ARBA00023224"/>
    </source>
</evidence>
<name>A0A6I5RTU7_9PSED</name>
<feature type="domain" description="HBM" evidence="15">
    <location>
        <begin position="45"/>
        <end position="295"/>
    </location>
</feature>
<gene>
    <name evidence="16" type="ORF">G3O07_17705</name>
</gene>
<dbReference type="InterPro" id="IPR003660">
    <property type="entry name" value="HAMP_dom"/>
</dbReference>
<proteinExistence type="inferred from homology"/>
<reference evidence="16 17" key="1">
    <citation type="submission" date="2020-02" db="EMBL/GenBank/DDBJ databases">
        <title>Broccoli isolated Pseudomonas sp.</title>
        <authorList>
            <person name="Fujikawa T."/>
            <person name="Sawada H."/>
        </authorList>
    </citation>
    <scope>NUCLEOTIDE SEQUENCE [LARGE SCALE GENOMIC DNA]</scope>
    <source>
        <strain evidence="16 17">JCM 32154</strain>
    </source>
</reference>
<evidence type="ECO:0000256" key="11">
    <source>
        <dbReference type="SAM" id="Coils"/>
    </source>
</evidence>
<dbReference type="InterPro" id="IPR004089">
    <property type="entry name" value="MCPsignal_dom"/>
</dbReference>
<dbReference type="PROSITE" id="PS51753">
    <property type="entry name" value="HBM"/>
    <property type="match status" value="1"/>
</dbReference>
<keyword evidence="8 10" id="KW-0807">Transducer</keyword>
<comment type="caution">
    <text evidence="16">The sequence shown here is derived from an EMBL/GenBank/DDBJ whole genome shotgun (WGS) entry which is preliminary data.</text>
</comment>
<keyword evidence="3" id="KW-0488">Methylation</keyword>
<keyword evidence="17" id="KW-1185">Reference proteome</keyword>
<dbReference type="Gene3D" id="1.10.287.950">
    <property type="entry name" value="Methyl-accepting chemotaxis protein"/>
    <property type="match status" value="1"/>
</dbReference>
<keyword evidence="5 12" id="KW-0812">Transmembrane</keyword>
<evidence type="ECO:0000313" key="17">
    <source>
        <dbReference type="Proteomes" id="UP000471751"/>
    </source>
</evidence>
<dbReference type="EMBL" id="JAAHBT010000210">
    <property type="protein sequence ID" value="NES11165.1"/>
    <property type="molecule type" value="Genomic_DNA"/>
</dbReference>
<evidence type="ECO:0000256" key="5">
    <source>
        <dbReference type="ARBA" id="ARBA00022692"/>
    </source>
</evidence>
<dbReference type="InterPro" id="IPR032255">
    <property type="entry name" value="HBM"/>
</dbReference>
<dbReference type="PANTHER" id="PTHR32089">
    <property type="entry name" value="METHYL-ACCEPTING CHEMOTAXIS PROTEIN MCPB"/>
    <property type="match status" value="1"/>
</dbReference>
<dbReference type="PRINTS" id="PR00260">
    <property type="entry name" value="CHEMTRNSDUCR"/>
</dbReference>
<feature type="domain" description="HAMP" evidence="14">
    <location>
        <begin position="322"/>
        <end position="374"/>
    </location>
</feature>
<dbReference type="CDD" id="cd06225">
    <property type="entry name" value="HAMP"/>
    <property type="match status" value="1"/>
</dbReference>
<evidence type="ECO:0000256" key="2">
    <source>
        <dbReference type="ARBA" id="ARBA00022475"/>
    </source>
</evidence>
<dbReference type="Gene3D" id="1.20.1440.210">
    <property type="match status" value="1"/>
</dbReference>
<evidence type="ECO:0000259" key="15">
    <source>
        <dbReference type="PROSITE" id="PS51753"/>
    </source>
</evidence>
<evidence type="ECO:0000256" key="12">
    <source>
        <dbReference type="SAM" id="Phobius"/>
    </source>
</evidence>
<dbReference type="CDD" id="cd11386">
    <property type="entry name" value="MCP_signal"/>
    <property type="match status" value="1"/>
</dbReference>
<evidence type="ECO:0000259" key="14">
    <source>
        <dbReference type="PROSITE" id="PS50885"/>
    </source>
</evidence>
<comment type="subcellular location">
    <subcellularLocation>
        <location evidence="1">Cell membrane</location>
        <topology evidence="1">Multi-pass membrane protein</topology>
    </subcellularLocation>
</comment>
<keyword evidence="2" id="KW-1003">Cell membrane</keyword>
<protein>
    <submittedName>
        <fullName evidence="16">HAMP domain-containing protein</fullName>
    </submittedName>
</protein>
<dbReference type="SMART" id="SM01358">
    <property type="entry name" value="HBM"/>
    <property type="match status" value="1"/>
</dbReference>
<evidence type="ECO:0000313" key="16">
    <source>
        <dbReference type="EMBL" id="NES11165.1"/>
    </source>
</evidence>
<dbReference type="SUPFAM" id="SSF58104">
    <property type="entry name" value="Methyl-accepting chemotaxis protein (MCP) signaling domain"/>
    <property type="match status" value="1"/>
</dbReference>
<dbReference type="RefSeq" id="WP_163938448.1">
    <property type="nucleotide sequence ID" value="NZ_OY782661.1"/>
</dbReference>
<dbReference type="Pfam" id="PF00672">
    <property type="entry name" value="HAMP"/>
    <property type="match status" value="1"/>
</dbReference>
<dbReference type="InterPro" id="IPR004090">
    <property type="entry name" value="Chemotax_Me-accpt_rcpt"/>
</dbReference>
<feature type="transmembrane region" description="Helical" evidence="12">
    <location>
        <begin position="300"/>
        <end position="320"/>
    </location>
</feature>
<dbReference type="GO" id="GO:0007165">
    <property type="term" value="P:signal transduction"/>
    <property type="evidence" value="ECO:0007669"/>
    <property type="project" value="UniProtKB-KW"/>
</dbReference>
<dbReference type="PROSITE" id="PS50111">
    <property type="entry name" value="CHEMOTAXIS_TRANSDUC_2"/>
    <property type="match status" value="1"/>
</dbReference>